<gene>
    <name evidence="1" type="ORF">SAMN06265373_11714</name>
</gene>
<dbReference type="EMBL" id="FXTY01000017">
    <property type="protein sequence ID" value="SMP36536.1"/>
    <property type="molecule type" value="Genomic_DNA"/>
</dbReference>
<name>A0ABY1PM39_9RHOB</name>
<reference evidence="1 2" key="1">
    <citation type="submission" date="2017-05" db="EMBL/GenBank/DDBJ databases">
        <authorList>
            <person name="Varghese N."/>
            <person name="Submissions S."/>
        </authorList>
    </citation>
    <scope>NUCLEOTIDE SEQUENCE [LARGE SCALE GENOMIC DNA]</scope>
    <source>
        <strain evidence="1 2">DSM 29734</strain>
    </source>
</reference>
<accession>A0ABY1PM39</accession>
<comment type="caution">
    <text evidence="1">The sequence shown here is derived from an EMBL/GenBank/DDBJ whole genome shotgun (WGS) entry which is preliminary data.</text>
</comment>
<evidence type="ECO:0000313" key="1">
    <source>
        <dbReference type="EMBL" id="SMP36536.1"/>
    </source>
</evidence>
<dbReference type="Proteomes" id="UP001157961">
    <property type="component" value="Unassembled WGS sequence"/>
</dbReference>
<evidence type="ECO:0000313" key="2">
    <source>
        <dbReference type="Proteomes" id="UP001157961"/>
    </source>
</evidence>
<organism evidence="1 2">
    <name type="scientific">Shimia sagamensis</name>
    <dbReference type="NCBI Taxonomy" id="1566352"/>
    <lineage>
        <taxon>Bacteria</taxon>
        <taxon>Pseudomonadati</taxon>
        <taxon>Pseudomonadota</taxon>
        <taxon>Alphaproteobacteria</taxon>
        <taxon>Rhodobacterales</taxon>
        <taxon>Roseobacteraceae</taxon>
    </lineage>
</organism>
<sequence length="75" mass="8472">MAVIQKEVMRRLKEGETLLCSLPVGDSATDKPVYFLSGGGRVTTATYHKLTSEMEAVSPGLFEDLEPQEWRWVER</sequence>
<dbReference type="RefSeq" id="WP_283428073.1">
    <property type="nucleotide sequence ID" value="NZ_FXTY01000017.1"/>
</dbReference>
<protein>
    <submittedName>
        <fullName evidence="1">Uncharacterized protein</fullName>
    </submittedName>
</protein>
<keyword evidence="2" id="KW-1185">Reference proteome</keyword>
<proteinExistence type="predicted"/>